<dbReference type="EMBL" id="AP035768">
    <property type="protein sequence ID" value="BFO20077.1"/>
    <property type="molecule type" value="Genomic_DNA"/>
</dbReference>
<evidence type="ECO:0000313" key="2">
    <source>
        <dbReference type="EMBL" id="BFO20077.1"/>
    </source>
</evidence>
<proteinExistence type="predicted"/>
<feature type="compositionally biased region" description="Basic and acidic residues" evidence="1">
    <location>
        <begin position="143"/>
        <end position="157"/>
    </location>
</feature>
<sequence>MRGAAHQLLALGVAEDHPQRNVVVDQRGCHRAVLGPQLLVQRLQVRGLVEPAQPSGALTVRGAAGGGAGREESAPAGDSPVRGFDSVVTVVAPEGRTGVWGGDGSRGQVSEPVMASECRNRIRVIRTSRLEARRRTSQSRMGTRSDRSRADRRSAMG</sequence>
<name>A0AAT9HRJ2_9ACTN</name>
<reference evidence="2" key="2">
    <citation type="submission" date="2024-07" db="EMBL/GenBank/DDBJ databases">
        <title>Streptomyces haneummycinica sp. nov., a new antibiotic-producing actinobacterium isolated from marine sediment.</title>
        <authorList>
            <person name="Uemura M."/>
            <person name="Hamada M."/>
            <person name="Hirano S."/>
            <person name="Kobayashi K."/>
            <person name="Ohshiro T."/>
            <person name="Kobayashi T."/>
            <person name="Terahara T."/>
        </authorList>
    </citation>
    <scope>NUCLEOTIDE SEQUENCE</scope>
    <source>
        <strain evidence="2">KM77-8</strain>
    </source>
</reference>
<evidence type="ECO:0000256" key="1">
    <source>
        <dbReference type="SAM" id="MobiDB-lite"/>
    </source>
</evidence>
<feature type="region of interest" description="Disordered" evidence="1">
    <location>
        <begin position="55"/>
        <end position="83"/>
    </location>
</feature>
<feature type="region of interest" description="Disordered" evidence="1">
    <location>
        <begin position="127"/>
        <end position="157"/>
    </location>
</feature>
<dbReference type="AlphaFoldDB" id="A0AAT9HRJ2"/>
<reference evidence="2" key="1">
    <citation type="submission" date="2024-06" db="EMBL/GenBank/DDBJ databases">
        <authorList>
            <consortium name="consrtm"/>
            <person name="Uemura M."/>
            <person name="Terahara T."/>
        </authorList>
    </citation>
    <scope>NUCLEOTIDE SEQUENCE</scope>
    <source>
        <strain evidence="2">KM77-8</strain>
    </source>
</reference>
<organism evidence="2">
    <name type="scientific">Streptomyces haneummycinicus</name>
    <dbReference type="NCBI Taxonomy" id="3074435"/>
    <lineage>
        <taxon>Bacteria</taxon>
        <taxon>Bacillati</taxon>
        <taxon>Actinomycetota</taxon>
        <taxon>Actinomycetes</taxon>
        <taxon>Kitasatosporales</taxon>
        <taxon>Streptomycetaceae</taxon>
        <taxon>Streptomyces</taxon>
    </lineage>
</organism>
<gene>
    <name evidence="2" type="ORF">SHKM778_64650</name>
</gene>
<accession>A0AAT9HRJ2</accession>
<protein>
    <submittedName>
        <fullName evidence="2">Uncharacterized protein</fullName>
    </submittedName>
</protein>